<feature type="region of interest" description="Disordered" evidence="2">
    <location>
        <begin position="192"/>
        <end position="232"/>
    </location>
</feature>
<feature type="region of interest" description="Disordered" evidence="2">
    <location>
        <begin position="1645"/>
        <end position="1667"/>
    </location>
</feature>
<feature type="compositionally biased region" description="Basic and acidic residues" evidence="2">
    <location>
        <begin position="207"/>
        <end position="222"/>
    </location>
</feature>
<dbReference type="InterPro" id="IPR006553">
    <property type="entry name" value="Leu-rich_rpt_Cys-con_subtyp"/>
</dbReference>
<dbReference type="InterPro" id="IPR029058">
    <property type="entry name" value="AB_hydrolase_fold"/>
</dbReference>
<dbReference type="Pfam" id="PF01764">
    <property type="entry name" value="Lipase_3"/>
    <property type="match status" value="1"/>
</dbReference>
<organism evidence="4 5">
    <name type="scientific">Symbiodinium natans</name>
    <dbReference type="NCBI Taxonomy" id="878477"/>
    <lineage>
        <taxon>Eukaryota</taxon>
        <taxon>Sar</taxon>
        <taxon>Alveolata</taxon>
        <taxon>Dinophyceae</taxon>
        <taxon>Suessiales</taxon>
        <taxon>Symbiodiniaceae</taxon>
        <taxon>Symbiodinium</taxon>
    </lineage>
</organism>
<evidence type="ECO:0000256" key="2">
    <source>
        <dbReference type="SAM" id="MobiDB-lite"/>
    </source>
</evidence>
<dbReference type="EMBL" id="CAJNDS010002255">
    <property type="protein sequence ID" value="CAE7394387.1"/>
    <property type="molecule type" value="Genomic_DNA"/>
</dbReference>
<name>A0A812QMI6_9DINO</name>
<dbReference type="PANTHER" id="PTHR13318:SF162">
    <property type="entry name" value="LEUCINE-RICH REPEAT FAMILY PROTEIN"/>
    <property type="match status" value="1"/>
</dbReference>
<feature type="region of interest" description="Disordered" evidence="2">
    <location>
        <begin position="1688"/>
        <end position="1751"/>
    </location>
</feature>
<dbReference type="Gene3D" id="3.40.50.1820">
    <property type="entry name" value="alpha/beta hydrolase"/>
    <property type="match status" value="1"/>
</dbReference>
<feature type="coiled-coil region" evidence="1">
    <location>
        <begin position="126"/>
        <end position="171"/>
    </location>
</feature>
<dbReference type="Gene3D" id="3.80.10.10">
    <property type="entry name" value="Ribonuclease Inhibitor"/>
    <property type="match status" value="3"/>
</dbReference>
<dbReference type="SUPFAM" id="SSF53474">
    <property type="entry name" value="alpha/beta-Hydrolases"/>
    <property type="match status" value="1"/>
</dbReference>
<keyword evidence="5" id="KW-1185">Reference proteome</keyword>
<dbReference type="SUPFAM" id="SSF52047">
    <property type="entry name" value="RNI-like"/>
    <property type="match status" value="2"/>
</dbReference>
<dbReference type="InterPro" id="IPR032675">
    <property type="entry name" value="LRR_dom_sf"/>
</dbReference>
<gene>
    <name evidence="4" type="primary">FBL4</name>
    <name evidence="4" type="ORF">SNAT2548_LOCUS21487</name>
</gene>
<comment type="caution">
    <text evidence="4">The sequence shown here is derived from an EMBL/GenBank/DDBJ whole genome shotgun (WGS) entry which is preliminary data.</text>
</comment>
<proteinExistence type="predicted"/>
<dbReference type="CDD" id="cd00519">
    <property type="entry name" value="Lipase_3"/>
    <property type="match status" value="1"/>
</dbReference>
<accession>A0A812QMI6</accession>
<evidence type="ECO:0000256" key="1">
    <source>
        <dbReference type="SAM" id="Coils"/>
    </source>
</evidence>
<dbReference type="SMART" id="SM00367">
    <property type="entry name" value="LRR_CC"/>
    <property type="match status" value="19"/>
</dbReference>
<dbReference type="Proteomes" id="UP000604046">
    <property type="component" value="Unassembled WGS sequence"/>
</dbReference>
<evidence type="ECO:0000313" key="4">
    <source>
        <dbReference type="EMBL" id="CAE7394387.1"/>
    </source>
</evidence>
<feature type="compositionally biased region" description="Low complexity" evidence="2">
    <location>
        <begin position="1704"/>
        <end position="1729"/>
    </location>
</feature>
<dbReference type="PANTHER" id="PTHR13318">
    <property type="entry name" value="PARTNER OF PAIRED, ISOFORM B-RELATED"/>
    <property type="match status" value="1"/>
</dbReference>
<evidence type="ECO:0000313" key="5">
    <source>
        <dbReference type="Proteomes" id="UP000604046"/>
    </source>
</evidence>
<keyword evidence="1" id="KW-0175">Coiled coil</keyword>
<reference evidence="4" key="1">
    <citation type="submission" date="2021-02" db="EMBL/GenBank/DDBJ databases">
        <authorList>
            <person name="Dougan E. K."/>
            <person name="Rhodes N."/>
            <person name="Thang M."/>
            <person name="Chan C."/>
        </authorList>
    </citation>
    <scope>NUCLEOTIDE SEQUENCE</scope>
</reference>
<protein>
    <submittedName>
        <fullName evidence="4">FBL4 protein</fullName>
    </submittedName>
</protein>
<feature type="domain" description="Fungal lipase-type" evidence="3">
    <location>
        <begin position="343"/>
        <end position="497"/>
    </location>
</feature>
<feature type="coiled-coil region" evidence="1">
    <location>
        <begin position="1447"/>
        <end position="1481"/>
    </location>
</feature>
<sequence length="1751" mass="195290">MPFLRKEDFKEWPDDGTAGSWKRFPPSQEGAFIGLRDSLPWLSYLRSFGGASTCRYCIITSHGPPHVQVAEADEEEDFCRMLGQLNALTARDVLSVADGCDRREMLGRLLQLAPESVSGDPAPAPSAEELREVERLERTIHEKDADLQEVRKTLQQKDAELEEARASLSQKEGFLEAVWDDACQDMAGQALSQLPPESSDVPEQAQAEERANDRRVCEHQVESESQAAAPEQLPEMQLGEFNVPANLLHLPGQEASQPATDTSIQADVEEADAEMSPESLLQGGSFCKSGVSRYWRMANAAYHAASRGCVSQDEHVWEVITHHRPTNTRIIGRELPGGSVEIAFRGTVSEGHLGVRSGANWHTNLDSAIEPLSADLCSPEDLARMGVEVGVHRGFQRAYAAVQSELLAWLAGRVACRGSAPHAVVHLAGHSLGGALATLAAVHLRLKLGCRVQAVVTFGSPRVGTAPFFRLYEQLGLQSRTARFVNRADPVPRVPLERDGFVHVGQAHSVGRPGFPLSSHSMQGNEASYFDTLHDAVETEVVQPGLGGGILTRAGAVCFDAETVVVAAKQELKAEMALVHRDVAMLAEGMRGAERRLKDAIKGAQCWEWLIESQTVSSVLQDFGASLPEYRGLPQWVWEVRKARDKMLMAAKAELQDPKSELAVRFLLMFSQLSLLMIRAMQASGAERREVEDKRQEFVAESRVLLKCMLGCWQGDVAGMVELLRLLGRHCPDALCDLPEAWTPVAKMLLSPDPADLTLDFGADCSHAGDAWSLASHFLEDPNLSTLRIRFGAAFDDDVFLQDTAFPTVVLLACQYSTRARVLRQRSQVPCLVVMICRQDLAVKHPYSLQLLSLTFDSQENFTDVGLQTLAQNLPKQLTSLHLNFGWNENFTDVGLQTLAQNLPKQLTSLHLDFWHNENFTDVGLQALAQNLPKQLTSLHLDSWHNENFTDVGLQALAQNLPKQLTSLHLDFWHNENFTDVGLQALAQNLPKQLTFLHLDFWHNENFTDVGLQALAQNLPKQLTSLHLDFEENKRFTDVGLQTLAQNLPKQLTSLHLDFWRNENFTDVGLQALAQNLPKQLTSLHLDFWHNENFTDVGLQTLAQNLPKQLTSLHVHIRKNKRFTDVGLQTLAQNLPKQLTSLHLEYWCNENFTDVGLQTLAQNLPKQLTSLHLNFGWNENFTDVGLQTLAQNLPKQLTSLHLDLREKRRFTDVGLQTLAQNLPKQLTSLRLNFWHNENFTDVGLQTLAQNLPKQLTSLHVDFRENKRFTDVGLQTLAQNLPKQLTSVHLNFGLNENFTDVALQTLAQNLPKQLTSLHLDFWHNENFTDVGLQMLAQNLPKQLTSLHLDFWHNENFTDVGLQTLTLAQNLPKQLTSLHLDFEENKRFTDVGLQTLAQNLPKCQEYMIPRCKRIESSEQSGELLELPHAALFQDRLAASQGGSAPAADLEALRRELEGSKKESADVRAEMKELLEELRVCQAQRDTAALAFQEAQARQLSREGEAVSRLRTEFAEQRQAFLEEASGEVSALRQQLQTLKKEKEQAAAELQKVRQNEEELVATLRQEHEEAHQSALTRAIWQLQVADDCVVSLQGRLQQESETFASFQSELLSCRQELTEEASGSRRLAAALSASEQEQELLEQKVRTLETSLRGDDSRSSDMPEVSRERQQALALIQRLRARQVGSLASLQEPTGHSYDPLWPKTGSLGSSPLRSSPHLRGASSFLSSLGLPPSPSKEISSSGATAFGLRSSQ</sequence>
<feature type="compositionally biased region" description="Polar residues" evidence="2">
    <location>
        <begin position="1735"/>
        <end position="1751"/>
    </location>
</feature>
<dbReference type="GO" id="GO:0019005">
    <property type="term" value="C:SCF ubiquitin ligase complex"/>
    <property type="evidence" value="ECO:0007669"/>
    <property type="project" value="TreeGrafter"/>
</dbReference>
<dbReference type="OrthoDB" id="429654at2759"/>
<dbReference type="GO" id="GO:0006629">
    <property type="term" value="P:lipid metabolic process"/>
    <property type="evidence" value="ECO:0007669"/>
    <property type="project" value="InterPro"/>
</dbReference>
<evidence type="ECO:0000259" key="3">
    <source>
        <dbReference type="Pfam" id="PF01764"/>
    </source>
</evidence>
<dbReference type="InterPro" id="IPR002921">
    <property type="entry name" value="Fungal_lipase-type"/>
</dbReference>
<dbReference type="GO" id="GO:0031146">
    <property type="term" value="P:SCF-dependent proteasomal ubiquitin-dependent protein catabolic process"/>
    <property type="evidence" value="ECO:0007669"/>
    <property type="project" value="TreeGrafter"/>
</dbReference>
<feature type="coiled-coil region" evidence="1">
    <location>
        <begin position="1519"/>
        <end position="1571"/>
    </location>
</feature>